<gene>
    <name evidence="3" type="ORF">H6P81_002711</name>
</gene>
<feature type="region of interest" description="Disordered" evidence="1">
    <location>
        <begin position="264"/>
        <end position="283"/>
    </location>
</feature>
<dbReference type="InterPro" id="IPR050951">
    <property type="entry name" value="Retrovirus_Pol_polyprotein"/>
</dbReference>
<dbReference type="Gene3D" id="3.30.70.270">
    <property type="match status" value="2"/>
</dbReference>
<dbReference type="PANTHER" id="PTHR37984">
    <property type="entry name" value="PROTEIN CBG26694"/>
    <property type="match status" value="1"/>
</dbReference>
<dbReference type="InterPro" id="IPR000477">
    <property type="entry name" value="RT_dom"/>
</dbReference>
<dbReference type="FunFam" id="3.30.70.270:FF:000020">
    <property type="entry name" value="Transposon Tf2-6 polyprotein-like Protein"/>
    <property type="match status" value="1"/>
</dbReference>
<keyword evidence="4" id="KW-1185">Reference proteome</keyword>
<dbReference type="EMBL" id="JAINDJ010000002">
    <property type="protein sequence ID" value="KAG9458203.1"/>
    <property type="molecule type" value="Genomic_DNA"/>
</dbReference>
<proteinExistence type="predicted"/>
<dbReference type="PROSITE" id="PS50878">
    <property type="entry name" value="RT_POL"/>
    <property type="match status" value="1"/>
</dbReference>
<dbReference type="InterPro" id="IPR043128">
    <property type="entry name" value="Rev_trsase/Diguanyl_cyclase"/>
</dbReference>
<name>A0AAV7FB76_ARIFI</name>
<reference evidence="3 4" key="1">
    <citation type="submission" date="2021-07" db="EMBL/GenBank/DDBJ databases">
        <title>The Aristolochia fimbriata genome: insights into angiosperm evolution, floral development and chemical biosynthesis.</title>
        <authorList>
            <person name="Jiao Y."/>
        </authorList>
    </citation>
    <scope>NUCLEOTIDE SEQUENCE [LARGE SCALE GENOMIC DNA]</scope>
    <source>
        <strain evidence="3">IBCAS-2021</strain>
        <tissue evidence="3">Leaf</tissue>
    </source>
</reference>
<dbReference type="SUPFAM" id="SSF56672">
    <property type="entry name" value="DNA/RNA polymerases"/>
    <property type="match status" value="1"/>
</dbReference>
<evidence type="ECO:0000313" key="4">
    <source>
        <dbReference type="Proteomes" id="UP000825729"/>
    </source>
</evidence>
<dbReference type="Proteomes" id="UP000825729">
    <property type="component" value="Unassembled WGS sequence"/>
</dbReference>
<dbReference type="Pfam" id="PF00078">
    <property type="entry name" value="RVT_1"/>
    <property type="match status" value="1"/>
</dbReference>
<dbReference type="PANTHER" id="PTHR37984:SF5">
    <property type="entry name" value="PROTEIN NYNRIN-LIKE"/>
    <property type="match status" value="1"/>
</dbReference>
<accession>A0AAV7FB76</accession>
<evidence type="ECO:0000259" key="2">
    <source>
        <dbReference type="PROSITE" id="PS50878"/>
    </source>
</evidence>
<protein>
    <recommendedName>
        <fullName evidence="2">Reverse transcriptase domain-containing protein</fullName>
    </recommendedName>
</protein>
<sequence>MPFGLKNANSTYQKAMQNIFDDFLHKRVECYVDDLVVKKKVRADHLLDLRVVFERLRRFQLKMNSLKCAFDVTSGKFLGFVIHHWGIKIDQTNIDAIQNMPESRNISELKRFQGHLAYIRRFISNLAERCQPFSRLMKKDVPFDWDDACRNAFNSVKAYLTKPPMLVAPIVNRPLLLYIAVEEKSITGEFEIKKVELVPFWKHAGNFLPKIPQASLHFIQRTRNGPADALAGIAASLAQFNNLPCQVPICDRWVVPLVPLPIEEEEKEEREEKEESLPISIRDNEAQIGANQSQIFSDTARSQ</sequence>
<dbReference type="CDD" id="cd01647">
    <property type="entry name" value="RT_LTR"/>
    <property type="match status" value="1"/>
</dbReference>
<dbReference type="InterPro" id="IPR043502">
    <property type="entry name" value="DNA/RNA_pol_sf"/>
</dbReference>
<feature type="compositionally biased region" description="Acidic residues" evidence="1">
    <location>
        <begin position="264"/>
        <end position="274"/>
    </location>
</feature>
<evidence type="ECO:0000313" key="3">
    <source>
        <dbReference type="EMBL" id="KAG9458203.1"/>
    </source>
</evidence>
<feature type="domain" description="Reverse transcriptase" evidence="2">
    <location>
        <begin position="1"/>
        <end position="82"/>
    </location>
</feature>
<comment type="caution">
    <text evidence="3">The sequence shown here is derived from an EMBL/GenBank/DDBJ whole genome shotgun (WGS) entry which is preliminary data.</text>
</comment>
<evidence type="ECO:0000256" key="1">
    <source>
        <dbReference type="SAM" id="MobiDB-lite"/>
    </source>
</evidence>
<organism evidence="3 4">
    <name type="scientific">Aristolochia fimbriata</name>
    <name type="common">White veined hardy Dutchman's pipe vine</name>
    <dbReference type="NCBI Taxonomy" id="158543"/>
    <lineage>
        <taxon>Eukaryota</taxon>
        <taxon>Viridiplantae</taxon>
        <taxon>Streptophyta</taxon>
        <taxon>Embryophyta</taxon>
        <taxon>Tracheophyta</taxon>
        <taxon>Spermatophyta</taxon>
        <taxon>Magnoliopsida</taxon>
        <taxon>Magnoliidae</taxon>
        <taxon>Piperales</taxon>
        <taxon>Aristolochiaceae</taxon>
        <taxon>Aristolochia</taxon>
    </lineage>
</organism>
<dbReference type="AlphaFoldDB" id="A0AAV7FB76"/>